<name>A0A2T2XFZ2_9FIRM</name>
<dbReference type="Gene3D" id="3.90.550.10">
    <property type="entry name" value="Spore Coat Polysaccharide Biosynthesis Protein SpsA, Chain A"/>
    <property type="match status" value="1"/>
</dbReference>
<dbReference type="InterPro" id="IPR029044">
    <property type="entry name" value="Nucleotide-diphossugar_trans"/>
</dbReference>
<reference evidence="2 3" key="1">
    <citation type="journal article" date="2014" name="BMC Genomics">
        <title>Comparison of environmental and isolate Sulfobacillus genomes reveals diverse carbon, sulfur, nitrogen, and hydrogen metabolisms.</title>
        <authorList>
            <person name="Justice N.B."/>
            <person name="Norman A."/>
            <person name="Brown C.T."/>
            <person name="Singh A."/>
            <person name="Thomas B.C."/>
            <person name="Banfield J.F."/>
        </authorList>
    </citation>
    <scope>NUCLEOTIDE SEQUENCE [LARGE SCALE GENOMIC DNA]</scope>
    <source>
        <strain evidence="2">AMDSBA4</strain>
    </source>
</reference>
<evidence type="ECO:0000313" key="2">
    <source>
        <dbReference type="EMBL" id="PSR33397.1"/>
    </source>
</evidence>
<comment type="caution">
    <text evidence="2">The sequence shown here is derived from an EMBL/GenBank/DDBJ whole genome shotgun (WGS) entry which is preliminary data.</text>
</comment>
<dbReference type="PANTHER" id="PTHR43685">
    <property type="entry name" value="GLYCOSYLTRANSFERASE"/>
    <property type="match status" value="1"/>
</dbReference>
<dbReference type="AlphaFoldDB" id="A0A2T2XFZ2"/>
<feature type="domain" description="Glycosyltransferase 2-like" evidence="1">
    <location>
        <begin position="7"/>
        <end position="135"/>
    </location>
</feature>
<protein>
    <submittedName>
        <fullName evidence="2">Glycosyltransferase family 2 protein</fullName>
    </submittedName>
</protein>
<evidence type="ECO:0000313" key="3">
    <source>
        <dbReference type="Proteomes" id="UP000242972"/>
    </source>
</evidence>
<proteinExistence type="predicted"/>
<organism evidence="2 3">
    <name type="scientific">Sulfobacillus benefaciens</name>
    <dbReference type="NCBI Taxonomy" id="453960"/>
    <lineage>
        <taxon>Bacteria</taxon>
        <taxon>Bacillati</taxon>
        <taxon>Bacillota</taxon>
        <taxon>Clostridia</taxon>
        <taxon>Eubacteriales</taxon>
        <taxon>Clostridiales Family XVII. Incertae Sedis</taxon>
        <taxon>Sulfobacillus</taxon>
    </lineage>
</organism>
<evidence type="ECO:0000259" key="1">
    <source>
        <dbReference type="Pfam" id="PF00535"/>
    </source>
</evidence>
<sequence length="309" mass="35723">MVVDLVSIIIPTYNLEDYIGQALESVLNQTYQHFEIIVIDDGSKDRTREAVNAFRDARIQVIDTQGPYGPAAARNRGLACCHGEWVAVLDGDDWWDSTRISRLLTLAYSRQAQIVADNLWLITNGHKRPWNTYFSEAGISWTAETTITIQELARYDLGILKPIFRTEFLKRHDLQYNEAILHGEDFVLLLECLRCRPVMVVTPEPLYFYRNRPGSLIADETVAAPQSLATVEFLEKRYGAQHELAPVLEYRRKLAETAVLVSQIRKHIRRRQWGEAIYRLLRHRTLWGPFGRWLLKAGRRKFLKTGTLL</sequence>
<dbReference type="InterPro" id="IPR050834">
    <property type="entry name" value="Glycosyltransf_2"/>
</dbReference>
<accession>A0A2T2XFZ2</accession>
<dbReference type="PANTHER" id="PTHR43685:SF2">
    <property type="entry name" value="GLYCOSYLTRANSFERASE 2-LIKE DOMAIN-CONTAINING PROTEIN"/>
    <property type="match status" value="1"/>
</dbReference>
<keyword evidence="2" id="KW-0808">Transferase</keyword>
<gene>
    <name evidence="2" type="ORF">C7B46_10090</name>
</gene>
<dbReference type="Proteomes" id="UP000242972">
    <property type="component" value="Unassembled WGS sequence"/>
</dbReference>
<dbReference type="EMBL" id="PXYW01000021">
    <property type="protein sequence ID" value="PSR33397.1"/>
    <property type="molecule type" value="Genomic_DNA"/>
</dbReference>
<dbReference type="CDD" id="cd00761">
    <property type="entry name" value="Glyco_tranf_GTA_type"/>
    <property type="match status" value="1"/>
</dbReference>
<dbReference type="Pfam" id="PF00535">
    <property type="entry name" value="Glycos_transf_2"/>
    <property type="match status" value="1"/>
</dbReference>
<dbReference type="GO" id="GO:0016740">
    <property type="term" value="F:transferase activity"/>
    <property type="evidence" value="ECO:0007669"/>
    <property type="project" value="UniProtKB-KW"/>
</dbReference>
<dbReference type="SUPFAM" id="SSF53448">
    <property type="entry name" value="Nucleotide-diphospho-sugar transferases"/>
    <property type="match status" value="1"/>
</dbReference>
<dbReference type="InterPro" id="IPR001173">
    <property type="entry name" value="Glyco_trans_2-like"/>
</dbReference>